<feature type="transmembrane region" description="Helical" evidence="1">
    <location>
        <begin position="63"/>
        <end position="82"/>
    </location>
</feature>
<evidence type="ECO:0000313" key="2">
    <source>
        <dbReference type="EMBL" id="BDU49494.1"/>
    </source>
</evidence>
<dbReference type="KEGG" id="haby:HLVA_00630"/>
<feature type="transmembrane region" description="Helical" evidence="1">
    <location>
        <begin position="109"/>
        <end position="129"/>
    </location>
</feature>
<feature type="transmembrane region" description="Helical" evidence="1">
    <location>
        <begin position="241"/>
        <end position="259"/>
    </location>
</feature>
<dbReference type="RefSeq" id="WP_307904447.1">
    <property type="nucleotide sequence ID" value="NZ_AP027059.1"/>
</dbReference>
<keyword evidence="3" id="KW-1185">Reference proteome</keyword>
<dbReference type="Pfam" id="PF06182">
    <property type="entry name" value="ABC2_membrane_6"/>
    <property type="match status" value="1"/>
</dbReference>
<protein>
    <submittedName>
        <fullName evidence="2">Antibiotic ABC transporter permease</fullName>
    </submittedName>
</protein>
<dbReference type="InterPro" id="IPR010390">
    <property type="entry name" value="ABC-2_transporter-like"/>
</dbReference>
<keyword evidence="1" id="KW-0472">Membrane</keyword>
<gene>
    <name evidence="2" type="ORF">HLVA_00630</name>
</gene>
<keyword evidence="1" id="KW-1133">Transmembrane helix</keyword>
<keyword evidence="1" id="KW-0812">Transmembrane</keyword>
<feature type="transmembrane region" description="Helical" evidence="1">
    <location>
        <begin position="190"/>
        <end position="208"/>
    </location>
</feature>
<dbReference type="PANTHER" id="PTHR36832">
    <property type="entry name" value="SLR1174 PROTEIN-RELATED"/>
    <property type="match status" value="1"/>
</dbReference>
<evidence type="ECO:0000256" key="1">
    <source>
        <dbReference type="SAM" id="Phobius"/>
    </source>
</evidence>
<dbReference type="Proteomes" id="UP001321582">
    <property type="component" value="Chromosome"/>
</dbReference>
<proteinExistence type="predicted"/>
<accession>A0AAU9DRD8</accession>
<dbReference type="EMBL" id="AP027059">
    <property type="protein sequence ID" value="BDU49494.1"/>
    <property type="molecule type" value="Genomic_DNA"/>
</dbReference>
<feature type="transmembrane region" description="Helical" evidence="1">
    <location>
        <begin position="149"/>
        <end position="178"/>
    </location>
</feature>
<dbReference type="AlphaFoldDB" id="A0AAU9DRD8"/>
<evidence type="ECO:0000313" key="3">
    <source>
        <dbReference type="Proteomes" id="UP001321582"/>
    </source>
</evidence>
<dbReference type="PANTHER" id="PTHR36832:SF1">
    <property type="entry name" value="SLR1174 PROTEIN"/>
    <property type="match status" value="1"/>
</dbReference>
<reference evidence="2 3" key="1">
    <citation type="submission" date="2022-11" db="EMBL/GenBank/DDBJ databases">
        <title>Haliovirga abyssi gen. nov., sp. nov., a mesophilic fermentative bacterium isolated from the Iheya North hydrothermal field and the proposal of Haliovirgaceae fam. nov.</title>
        <authorList>
            <person name="Miyazaki U."/>
            <person name="Tame A."/>
            <person name="Miyazaki J."/>
            <person name="Takai K."/>
            <person name="Sawayama S."/>
            <person name="Kitajima M."/>
            <person name="Okamoto A."/>
            <person name="Nakagawa S."/>
        </authorList>
    </citation>
    <scope>NUCLEOTIDE SEQUENCE [LARGE SCALE GENOMIC DNA]</scope>
    <source>
        <strain evidence="2 3">IC12</strain>
    </source>
</reference>
<feature type="transmembrane region" description="Helical" evidence="1">
    <location>
        <begin position="21"/>
        <end position="43"/>
    </location>
</feature>
<name>A0AAU9DRD8_9FUSO</name>
<organism evidence="2 3">
    <name type="scientific">Haliovirga abyssi</name>
    <dbReference type="NCBI Taxonomy" id="2996794"/>
    <lineage>
        <taxon>Bacteria</taxon>
        <taxon>Fusobacteriati</taxon>
        <taxon>Fusobacteriota</taxon>
        <taxon>Fusobacteriia</taxon>
        <taxon>Fusobacteriales</taxon>
        <taxon>Haliovirgaceae</taxon>
        <taxon>Haliovirga</taxon>
    </lineage>
</organism>
<sequence>MKKIKIYLPFLTSVFQRMLSFRINFFMFTFGGFLETFIIFYLWKAIFISSGKNMIEGFSLNDMLIYVFMSGMIVRLVNSRVVRDVGEEIRDGSIAMNLIKPISYRGRHLFQAIGHSLFQFIFIGIPLWIGVELYRGLVLKENMIGLVTIFYFLISVILSFLLMFFLNFCVGILAFFVINIWGLNHLKGTVISFLSGELIPIAFFPLWAKGVMKYLPFSSINYTPVMIYLEKYQGNIMLEKIFLQLFWVIIMFVISNLLWKKSISRLTVQGG</sequence>